<dbReference type="PANTHER" id="PTHR33914:SF2">
    <property type="entry name" value="OS02G0582100 PROTEIN"/>
    <property type="match status" value="1"/>
</dbReference>
<sequence length="413" mass="45579">MRATDFVRSDYNSSKNIDSFQDSVFYLDKRVMESNLPELVVCYKENTYHVVKDIYIDEGVLTQDKFVFDSGTDEKFLPSEKDLDAKLMKENSEMDMSINDIDNEWGSKKKLDADACIQDVSLLQENNKSNEGVPNQCVSKNLILSSEMKHDAMQMITDDVSKELYTLGLGELTLMSEMSLVKTESVCSYGKSDGTEQQSFQNSSEKEVTGTPYLVSPAEESNDSSEEAILSGFALVSAAEESDPGKGEATLISSVPATVESSSSCLVNEVSNDSRLEGGRITSHFDSSAPTSSIDECSHKLDSEPLEIGSASKPEDRADQPFSNILQRGNGECSFSLAGPVTGLITYSGPIAYSGNLSLRSDSSTTSTRSFAFPILQPEWDTSPIRMAKADRRKYRKRRGWSGWRQGILCCRF</sequence>
<gene>
    <name evidence="2" type="ORF">HRI_004627500</name>
</gene>
<protein>
    <submittedName>
        <fullName evidence="2">Uncharacterized protein</fullName>
    </submittedName>
</protein>
<proteinExistence type="predicted"/>
<evidence type="ECO:0000313" key="3">
    <source>
        <dbReference type="Proteomes" id="UP001165190"/>
    </source>
</evidence>
<accession>A0A9W7JB29</accession>
<evidence type="ECO:0000256" key="1">
    <source>
        <dbReference type="SAM" id="MobiDB-lite"/>
    </source>
</evidence>
<organism evidence="2 3">
    <name type="scientific">Hibiscus trionum</name>
    <name type="common">Flower of an hour</name>
    <dbReference type="NCBI Taxonomy" id="183268"/>
    <lineage>
        <taxon>Eukaryota</taxon>
        <taxon>Viridiplantae</taxon>
        <taxon>Streptophyta</taxon>
        <taxon>Embryophyta</taxon>
        <taxon>Tracheophyta</taxon>
        <taxon>Spermatophyta</taxon>
        <taxon>Magnoliopsida</taxon>
        <taxon>eudicotyledons</taxon>
        <taxon>Gunneridae</taxon>
        <taxon>Pentapetalae</taxon>
        <taxon>rosids</taxon>
        <taxon>malvids</taxon>
        <taxon>Malvales</taxon>
        <taxon>Malvaceae</taxon>
        <taxon>Malvoideae</taxon>
        <taxon>Hibiscus</taxon>
    </lineage>
</organism>
<dbReference type="InterPro" id="IPR040378">
    <property type="entry name" value="BASL"/>
</dbReference>
<keyword evidence="3" id="KW-1185">Reference proteome</keyword>
<comment type="caution">
    <text evidence="2">The sequence shown here is derived from an EMBL/GenBank/DDBJ whole genome shotgun (WGS) entry which is preliminary data.</text>
</comment>
<name>A0A9W7JB29_HIBTR</name>
<feature type="region of interest" description="Disordered" evidence="1">
    <location>
        <begin position="191"/>
        <end position="211"/>
    </location>
</feature>
<dbReference type="Proteomes" id="UP001165190">
    <property type="component" value="Unassembled WGS sequence"/>
</dbReference>
<evidence type="ECO:0000313" key="2">
    <source>
        <dbReference type="EMBL" id="GMJ09583.1"/>
    </source>
</evidence>
<dbReference type="OrthoDB" id="1911032at2759"/>
<dbReference type="EMBL" id="BSYR01000056">
    <property type="protein sequence ID" value="GMJ09583.1"/>
    <property type="molecule type" value="Genomic_DNA"/>
</dbReference>
<dbReference type="AlphaFoldDB" id="A0A9W7JB29"/>
<reference evidence="2" key="1">
    <citation type="submission" date="2023-05" db="EMBL/GenBank/DDBJ databases">
        <title>Genome and transcriptome analyses reveal genes involved in the formation of fine ridges on petal epidermal cells in Hibiscus trionum.</title>
        <authorList>
            <person name="Koshimizu S."/>
            <person name="Masuda S."/>
            <person name="Ishii T."/>
            <person name="Shirasu K."/>
            <person name="Hoshino A."/>
            <person name="Arita M."/>
        </authorList>
    </citation>
    <scope>NUCLEOTIDE SEQUENCE</scope>
    <source>
        <strain evidence="2">Hamamatsu line</strain>
    </source>
</reference>
<dbReference type="PANTHER" id="PTHR33914">
    <property type="entry name" value="18S PRE-RIBOSOMAL ASSEMBLY PROTEIN GAR2-LIKE PROTEIN"/>
    <property type="match status" value="1"/>
</dbReference>
<dbReference type="GO" id="GO:0009786">
    <property type="term" value="P:regulation of asymmetric cell division"/>
    <property type="evidence" value="ECO:0007669"/>
    <property type="project" value="InterPro"/>
</dbReference>